<dbReference type="CDD" id="cd05013">
    <property type="entry name" value="SIS_RpiR"/>
    <property type="match status" value="1"/>
</dbReference>
<dbReference type="Gene3D" id="3.40.50.10490">
    <property type="entry name" value="Glucose-6-phosphate isomerase like protein, domain 1"/>
    <property type="match status" value="1"/>
</dbReference>
<dbReference type="InterPro" id="IPR001347">
    <property type="entry name" value="SIS_dom"/>
</dbReference>
<dbReference type="PROSITE" id="PS51071">
    <property type="entry name" value="HTH_RPIR"/>
    <property type="match status" value="1"/>
</dbReference>
<organism evidence="6 7">
    <name type="scientific">Clostridium taeniosporum</name>
    <dbReference type="NCBI Taxonomy" id="394958"/>
    <lineage>
        <taxon>Bacteria</taxon>
        <taxon>Bacillati</taxon>
        <taxon>Bacillota</taxon>
        <taxon>Clostridia</taxon>
        <taxon>Eubacteriales</taxon>
        <taxon>Clostridiaceae</taxon>
        <taxon>Clostridium</taxon>
    </lineage>
</organism>
<evidence type="ECO:0000259" key="5">
    <source>
        <dbReference type="PROSITE" id="PS51464"/>
    </source>
</evidence>
<dbReference type="OrthoDB" id="1648815at2"/>
<sequence>MKLEEIVNNNYSKLNENDLYILKFIYNNKNKCRNLSINDLADNCNVSRTTILRFTQKLGFKGYSEFKVFLRWEEEEEEKTDEEDYISKFYLDLEETKKHLDNKKLLKICELIYKADRVFVYGTGMTQTAVAKEMQRTFLIVSKYLYVIEGETELKTVVSDITDKDVFITISLSGKNELLKGITNNFKMHGINTISMTKFSDNMLARHCKYNLYISTAKINLDNGRVHETTAFFFLLVDLIFRQYLRYIQINN</sequence>
<dbReference type="PANTHER" id="PTHR30514">
    <property type="entry name" value="GLUCOKINASE"/>
    <property type="match status" value="1"/>
</dbReference>
<dbReference type="GO" id="GO:0097367">
    <property type="term" value="F:carbohydrate derivative binding"/>
    <property type="evidence" value="ECO:0007669"/>
    <property type="project" value="InterPro"/>
</dbReference>
<dbReference type="SUPFAM" id="SSF53697">
    <property type="entry name" value="SIS domain"/>
    <property type="match status" value="1"/>
</dbReference>
<feature type="domain" description="SIS" evidence="5">
    <location>
        <begin position="108"/>
        <end position="250"/>
    </location>
</feature>
<evidence type="ECO:0000256" key="2">
    <source>
        <dbReference type="ARBA" id="ARBA00023125"/>
    </source>
</evidence>
<keyword evidence="3" id="KW-0804">Transcription</keyword>
<dbReference type="PROSITE" id="PS51464">
    <property type="entry name" value="SIS"/>
    <property type="match status" value="1"/>
</dbReference>
<dbReference type="Gene3D" id="1.10.10.10">
    <property type="entry name" value="Winged helix-like DNA-binding domain superfamily/Winged helix DNA-binding domain"/>
    <property type="match status" value="1"/>
</dbReference>
<dbReference type="PANTHER" id="PTHR30514:SF1">
    <property type="entry name" value="HTH-TYPE TRANSCRIPTIONAL REGULATOR HEXR-RELATED"/>
    <property type="match status" value="1"/>
</dbReference>
<protein>
    <submittedName>
        <fullName evidence="6">MurR/RpiR family transcriptional regulator</fullName>
    </submittedName>
</protein>
<dbReference type="InterPro" id="IPR009057">
    <property type="entry name" value="Homeodomain-like_sf"/>
</dbReference>
<dbReference type="STRING" id="394958.BGI42_12785"/>
<dbReference type="GO" id="GO:1901135">
    <property type="term" value="P:carbohydrate derivative metabolic process"/>
    <property type="evidence" value="ECO:0007669"/>
    <property type="project" value="InterPro"/>
</dbReference>
<dbReference type="AlphaFoldDB" id="A0A1D7XN61"/>
<dbReference type="Pfam" id="PF01380">
    <property type="entry name" value="SIS"/>
    <property type="match status" value="1"/>
</dbReference>
<evidence type="ECO:0000313" key="7">
    <source>
        <dbReference type="Proteomes" id="UP000094652"/>
    </source>
</evidence>
<evidence type="ECO:0000259" key="4">
    <source>
        <dbReference type="PROSITE" id="PS51071"/>
    </source>
</evidence>
<evidence type="ECO:0000256" key="1">
    <source>
        <dbReference type="ARBA" id="ARBA00023015"/>
    </source>
</evidence>
<name>A0A1D7XN61_9CLOT</name>
<dbReference type="KEGG" id="ctae:BGI42_12785"/>
<keyword evidence="1" id="KW-0805">Transcription regulation</keyword>
<dbReference type="InterPro" id="IPR046348">
    <property type="entry name" value="SIS_dom_sf"/>
</dbReference>
<keyword evidence="7" id="KW-1185">Reference proteome</keyword>
<dbReference type="GO" id="GO:0003677">
    <property type="term" value="F:DNA binding"/>
    <property type="evidence" value="ECO:0007669"/>
    <property type="project" value="UniProtKB-KW"/>
</dbReference>
<reference evidence="7" key="1">
    <citation type="submission" date="2016-09" db="EMBL/GenBank/DDBJ databases">
        <title>Genomics of Clostridium taeniosporum, an organism which forms endospores with ribbon-like appendages.</title>
        <authorList>
            <person name="Walker J.R."/>
        </authorList>
    </citation>
    <scope>NUCLEOTIDE SEQUENCE [LARGE SCALE GENOMIC DNA]</scope>
    <source>
        <strain evidence="7">1/k</strain>
    </source>
</reference>
<accession>A0A1D7XN61</accession>
<dbReference type="InterPro" id="IPR035472">
    <property type="entry name" value="RpiR-like_SIS"/>
</dbReference>
<evidence type="ECO:0000256" key="3">
    <source>
        <dbReference type="ARBA" id="ARBA00023163"/>
    </source>
</evidence>
<dbReference type="InterPro" id="IPR000281">
    <property type="entry name" value="HTH_RpiR"/>
</dbReference>
<dbReference type="GO" id="GO:0003700">
    <property type="term" value="F:DNA-binding transcription factor activity"/>
    <property type="evidence" value="ECO:0007669"/>
    <property type="project" value="InterPro"/>
</dbReference>
<evidence type="ECO:0000313" key="6">
    <source>
        <dbReference type="EMBL" id="AOR24559.1"/>
    </source>
</evidence>
<proteinExistence type="predicted"/>
<dbReference type="EMBL" id="CP017253">
    <property type="protein sequence ID" value="AOR24559.1"/>
    <property type="molecule type" value="Genomic_DNA"/>
</dbReference>
<feature type="domain" description="HTH rpiR-type" evidence="4">
    <location>
        <begin position="1"/>
        <end position="77"/>
    </location>
</feature>
<gene>
    <name evidence="6" type="ORF">BGI42_12785</name>
</gene>
<dbReference type="RefSeq" id="WP_069680686.1">
    <property type="nucleotide sequence ID" value="NZ_CP017253.2"/>
</dbReference>
<dbReference type="SUPFAM" id="SSF46689">
    <property type="entry name" value="Homeodomain-like"/>
    <property type="match status" value="1"/>
</dbReference>
<dbReference type="InterPro" id="IPR036388">
    <property type="entry name" value="WH-like_DNA-bd_sf"/>
</dbReference>
<keyword evidence="2" id="KW-0238">DNA-binding</keyword>
<dbReference type="Proteomes" id="UP000094652">
    <property type="component" value="Chromosome"/>
</dbReference>
<dbReference type="InterPro" id="IPR047640">
    <property type="entry name" value="RpiR-like"/>
</dbReference>
<dbReference type="Pfam" id="PF01418">
    <property type="entry name" value="HTH_6"/>
    <property type="match status" value="1"/>
</dbReference>